<dbReference type="eggNOG" id="COG4702">
    <property type="taxonomic scope" value="Bacteria"/>
</dbReference>
<dbReference type="BioCyc" id="ECAT999415-HMP:GTTI-1093-MONOMER"/>
<dbReference type="PANTHER" id="PTHR28255">
    <property type="match status" value="1"/>
</dbReference>
<dbReference type="OrthoDB" id="9815315at2"/>
<dbReference type="AlphaFoldDB" id="M2NE96"/>
<gene>
    <name evidence="1" type="ORF">HMPREF9943_01067</name>
</gene>
<dbReference type="InterPro" id="IPR038084">
    <property type="entry name" value="PduO/GlcC-like_sf"/>
</dbReference>
<dbReference type="InterPro" id="IPR010371">
    <property type="entry name" value="YBR137W-like"/>
</dbReference>
<reference evidence="1 2" key="1">
    <citation type="submission" date="2013-02" db="EMBL/GenBank/DDBJ databases">
        <title>The Genome Sequence of Lactobacillus catenaformis F0143.</title>
        <authorList>
            <consortium name="The Broad Institute Genome Sequencing Platform"/>
            <person name="Earl A."/>
            <person name="Ward D."/>
            <person name="Feldgarden M."/>
            <person name="Gevers D."/>
            <person name="Izard J."/>
            <person name="Blanton J.M."/>
            <person name="Mathney J."/>
            <person name="Dewhirst F.E."/>
            <person name="Young S.K."/>
            <person name="Zeng Q."/>
            <person name="Gargeya S."/>
            <person name="Fitzgerald M."/>
            <person name="Haas B."/>
            <person name="Abouelleil A."/>
            <person name="Alvarado L."/>
            <person name="Arachchi H.M."/>
            <person name="Berlin A."/>
            <person name="Chapman S.B."/>
            <person name="Gearin G."/>
            <person name="Goldberg J."/>
            <person name="Griggs A."/>
            <person name="Gujja S."/>
            <person name="Hansen M."/>
            <person name="Heiman D."/>
            <person name="Howarth C."/>
            <person name="Larimer J."/>
            <person name="Lui A."/>
            <person name="MacDonald P.J.P."/>
            <person name="McCowen C."/>
            <person name="Montmayeur A."/>
            <person name="Murphy C."/>
            <person name="Neiman D."/>
            <person name="Pearson M."/>
            <person name="Priest M."/>
            <person name="Roberts A."/>
            <person name="Saif S."/>
            <person name="Shea T."/>
            <person name="Sisk P."/>
            <person name="Stolte C."/>
            <person name="Sykes S."/>
            <person name="Wortman J."/>
            <person name="Nusbaum C."/>
            <person name="Birren B."/>
        </authorList>
    </citation>
    <scope>NUCLEOTIDE SEQUENCE [LARGE SCALE GENOMIC DNA]</scope>
    <source>
        <strain evidence="1 2">OT 569</strain>
    </source>
</reference>
<accession>M2NE96</accession>
<dbReference type="Proteomes" id="UP000011758">
    <property type="component" value="Unassembled WGS sequence"/>
</dbReference>
<dbReference type="InterPro" id="IPR005624">
    <property type="entry name" value="PduO/GlcC-like"/>
</dbReference>
<evidence type="ECO:0000313" key="2">
    <source>
        <dbReference type="Proteomes" id="UP000011758"/>
    </source>
</evidence>
<dbReference type="STRING" id="999415.HMPREF9943_01067"/>
<dbReference type="EMBL" id="AGEJ01000018">
    <property type="protein sequence ID" value="EMD16513.1"/>
    <property type="molecule type" value="Genomic_DNA"/>
</dbReference>
<dbReference type="SUPFAM" id="SSF143744">
    <property type="entry name" value="GlcG-like"/>
    <property type="match status" value="1"/>
</dbReference>
<evidence type="ECO:0000313" key="1">
    <source>
        <dbReference type="EMBL" id="EMD16513.1"/>
    </source>
</evidence>
<sequence>MKTMTNEIALQFGLTVIEIVKKKALNPVRIRVVLDGDVVFQYMMEGKKGDEWLDRKQRTVERTHRSSLDVFNHSYDYKELLDDHRYAVCGGGYPIIIDGVYRGTFIVSGLEHTQDHQLIVDALKEMEENK</sequence>
<dbReference type="RefSeq" id="WP_004802840.1">
    <property type="nucleotide sequence ID" value="NZ_KB446648.1"/>
</dbReference>
<dbReference type="Pfam" id="PF03928">
    <property type="entry name" value="HbpS-like"/>
    <property type="match status" value="1"/>
</dbReference>
<protein>
    <recommendedName>
        <fullName evidence="3">Heme-degrading domain-containing protein</fullName>
    </recommendedName>
</protein>
<dbReference type="PANTHER" id="PTHR28255:SF1">
    <property type="entry name" value="UPF0303 PROTEIN YBR137W"/>
    <property type="match status" value="1"/>
</dbReference>
<proteinExistence type="predicted"/>
<keyword evidence="2" id="KW-1185">Reference proteome</keyword>
<comment type="caution">
    <text evidence="1">The sequence shown here is derived from an EMBL/GenBank/DDBJ whole genome shotgun (WGS) entry which is preliminary data.</text>
</comment>
<dbReference type="Gene3D" id="3.30.450.150">
    <property type="entry name" value="Haem-degrading domain"/>
    <property type="match status" value="1"/>
</dbReference>
<evidence type="ECO:0008006" key="3">
    <source>
        <dbReference type="Google" id="ProtNLM"/>
    </source>
</evidence>
<organism evidence="1 2">
    <name type="scientific">Eggerthia catenaformis OT 569 = DSM 20559</name>
    <dbReference type="NCBI Taxonomy" id="999415"/>
    <lineage>
        <taxon>Bacteria</taxon>
        <taxon>Bacillati</taxon>
        <taxon>Bacillota</taxon>
        <taxon>Erysipelotrichia</taxon>
        <taxon>Erysipelotrichales</taxon>
        <taxon>Coprobacillaceae</taxon>
        <taxon>Eggerthia</taxon>
    </lineage>
</organism>
<name>M2NE96_9FIRM</name>